<evidence type="ECO:0000256" key="5">
    <source>
        <dbReference type="ARBA" id="ARBA00022816"/>
    </source>
</evidence>
<keyword evidence="9" id="KW-1185">Reference proteome</keyword>
<reference evidence="8" key="2">
    <citation type="submission" date="2025-09" db="UniProtKB">
        <authorList>
            <consortium name="Ensembl"/>
        </authorList>
    </citation>
    <scope>IDENTIFICATION</scope>
</reference>
<evidence type="ECO:0000259" key="7">
    <source>
        <dbReference type="PROSITE" id="PS50177"/>
    </source>
</evidence>
<keyword evidence="5" id="KW-0509">mRNA transport</keyword>
<dbReference type="Gene3D" id="3.10.450.50">
    <property type="match status" value="1"/>
</dbReference>
<dbReference type="PANTHER" id="PTHR10662:SF15">
    <property type="entry name" value="NUCLEAR RNA EXPORT FACTOR 5"/>
    <property type="match status" value="1"/>
</dbReference>
<dbReference type="SUPFAM" id="SSF52058">
    <property type="entry name" value="L domain-like"/>
    <property type="match status" value="1"/>
</dbReference>
<dbReference type="Gene3D" id="3.80.10.10">
    <property type="entry name" value="Ribonuclease Inhibitor"/>
    <property type="match status" value="1"/>
</dbReference>
<dbReference type="GO" id="GO:0016973">
    <property type="term" value="P:poly(A)+ mRNA export from nucleus"/>
    <property type="evidence" value="ECO:0007669"/>
    <property type="project" value="TreeGrafter"/>
</dbReference>
<comment type="subcellular location">
    <subcellularLocation>
        <location evidence="1">Nucleus</location>
    </subcellularLocation>
</comment>
<dbReference type="Ensembl" id="ENSSVLT00005032242.1">
    <property type="protein sequence ID" value="ENSSVLP00005029014.1"/>
    <property type="gene ID" value="ENSSVLG00005022882.1"/>
</dbReference>
<dbReference type="PANTHER" id="PTHR10662">
    <property type="entry name" value="NUCLEAR RNA EXPORT FACTOR"/>
    <property type="match status" value="1"/>
</dbReference>
<dbReference type="PROSITE" id="PS50177">
    <property type="entry name" value="NTF2_DOMAIN"/>
    <property type="match status" value="1"/>
</dbReference>
<dbReference type="FunFam" id="3.10.450.50:FF:000004">
    <property type="entry name" value="Nuclear RNA export factor 1"/>
    <property type="match status" value="1"/>
</dbReference>
<evidence type="ECO:0000256" key="2">
    <source>
        <dbReference type="ARBA" id="ARBA00009285"/>
    </source>
</evidence>
<protein>
    <recommendedName>
        <fullName evidence="7">NTF2 domain-containing protein</fullName>
    </recommendedName>
</protein>
<evidence type="ECO:0000313" key="9">
    <source>
        <dbReference type="Proteomes" id="UP000694564"/>
    </source>
</evidence>
<dbReference type="InterPro" id="IPR032675">
    <property type="entry name" value="LRR_dom_sf"/>
</dbReference>
<feature type="domain" description="NTF2" evidence="7">
    <location>
        <begin position="167"/>
        <end position="317"/>
    </location>
</feature>
<evidence type="ECO:0000256" key="3">
    <source>
        <dbReference type="ARBA" id="ARBA00022448"/>
    </source>
</evidence>
<organism evidence="8 9">
    <name type="scientific">Sciurus vulgaris</name>
    <name type="common">Eurasian red squirrel</name>
    <dbReference type="NCBI Taxonomy" id="55149"/>
    <lineage>
        <taxon>Eukaryota</taxon>
        <taxon>Metazoa</taxon>
        <taxon>Chordata</taxon>
        <taxon>Craniata</taxon>
        <taxon>Vertebrata</taxon>
        <taxon>Euteleostomi</taxon>
        <taxon>Mammalia</taxon>
        <taxon>Eutheria</taxon>
        <taxon>Euarchontoglires</taxon>
        <taxon>Glires</taxon>
        <taxon>Rodentia</taxon>
        <taxon>Sciuromorpha</taxon>
        <taxon>Sciuridae</taxon>
        <taxon>Sciurinae</taxon>
        <taxon>Sciurini</taxon>
        <taxon>Sciurus</taxon>
    </lineage>
</organism>
<dbReference type="InterPro" id="IPR057125">
    <property type="entry name" value="NXF1/2/3/5-like_LRR"/>
</dbReference>
<sequence>MNKRYDVSQQALDLQKLRFDQDLRDHDIDMILNRRQCMAATLQIIERNFPELLSLNLCNNKLYWLDGLSDIVEKAPQVKILNLSKNELRTSTELDKLKGLKLEELWLEGNPLCSAFPDQSAYVSAIQDCFPKLLRLVSAYLCSPPLFLTYATPTAPKPCGSHHRDSLSSLLLHRYYLIYDYGDRQGLLDAYHDEACFSLTIPFNPEDPDPNSLEEYFKDNRNIKKHKDPFLRMQLLKHTKYDIVNCISILPKTQHDFNSYVVDLCVQTEMMLCFSVNGLFKEVEGKSQGSVRAFTRTFILTSGTNSSLCIVNDEMIVRNASPKETQSAFSIPMLPPSSSYVPDQEQQGTAQPFSTQSEEQNLNWKKWEFTNGNFHLICKNNFCYVLLPKMGSWKNIY</sequence>
<keyword evidence="6" id="KW-0539">Nucleus</keyword>
<dbReference type="OrthoDB" id="25872at2759"/>
<proteinExistence type="inferred from homology"/>
<evidence type="ECO:0000256" key="6">
    <source>
        <dbReference type="ARBA" id="ARBA00023242"/>
    </source>
</evidence>
<dbReference type="GO" id="GO:0003723">
    <property type="term" value="F:RNA binding"/>
    <property type="evidence" value="ECO:0007669"/>
    <property type="project" value="TreeGrafter"/>
</dbReference>
<dbReference type="Pfam" id="PF22602">
    <property type="entry name" value="NXF_NTF2"/>
    <property type="match status" value="1"/>
</dbReference>
<dbReference type="Proteomes" id="UP000694564">
    <property type="component" value="Chromosome X"/>
</dbReference>
<name>A0A8D2DNY2_SCIVU</name>
<evidence type="ECO:0000256" key="4">
    <source>
        <dbReference type="ARBA" id="ARBA00022737"/>
    </source>
</evidence>
<evidence type="ECO:0000313" key="8">
    <source>
        <dbReference type="Ensembl" id="ENSSVLP00005029014.1"/>
    </source>
</evidence>
<dbReference type="GeneTree" id="ENSGT00390000007539"/>
<dbReference type="FunFam" id="3.80.10.10:FF:000183">
    <property type="entry name" value="nuclear RNA export factor 2-like"/>
    <property type="match status" value="1"/>
</dbReference>
<dbReference type="Pfam" id="PF24048">
    <property type="entry name" value="LRR_NXF1-5"/>
    <property type="match status" value="1"/>
</dbReference>
<evidence type="ECO:0000256" key="1">
    <source>
        <dbReference type="ARBA" id="ARBA00004123"/>
    </source>
</evidence>
<keyword evidence="4" id="KW-0677">Repeat</keyword>
<reference evidence="8" key="1">
    <citation type="submission" date="2025-08" db="UniProtKB">
        <authorList>
            <consortium name="Ensembl"/>
        </authorList>
    </citation>
    <scope>IDENTIFICATION</scope>
</reference>
<dbReference type="InterPro" id="IPR030217">
    <property type="entry name" value="NXF_fam"/>
</dbReference>
<dbReference type="InterPro" id="IPR032710">
    <property type="entry name" value="NTF2-like_dom_sf"/>
</dbReference>
<comment type="similarity">
    <text evidence="2">Belongs to the NXF family.</text>
</comment>
<dbReference type="InterPro" id="IPR002075">
    <property type="entry name" value="NTF2_dom"/>
</dbReference>
<dbReference type="InterPro" id="IPR018222">
    <property type="entry name" value="Nuclear_transport_factor_2_euk"/>
</dbReference>
<keyword evidence="3" id="KW-0813">Transport</keyword>
<dbReference type="SUPFAM" id="SSF54427">
    <property type="entry name" value="NTF2-like"/>
    <property type="match status" value="1"/>
</dbReference>
<dbReference type="GO" id="GO:0005634">
    <property type="term" value="C:nucleus"/>
    <property type="evidence" value="ECO:0007669"/>
    <property type="project" value="UniProtKB-SubCell"/>
</dbReference>
<dbReference type="AlphaFoldDB" id="A0A8D2DNY2"/>
<accession>A0A8D2DNY2</accession>